<evidence type="ECO:0000256" key="4">
    <source>
        <dbReference type="ARBA" id="ARBA00022741"/>
    </source>
</evidence>
<dbReference type="GO" id="GO:0006955">
    <property type="term" value="P:immune response"/>
    <property type="evidence" value="ECO:0007669"/>
    <property type="project" value="TreeGrafter"/>
</dbReference>
<evidence type="ECO:0000256" key="6">
    <source>
        <dbReference type="ARBA" id="ARBA00022840"/>
    </source>
</evidence>
<feature type="compositionally biased region" description="Low complexity" evidence="7">
    <location>
        <begin position="133"/>
        <end position="142"/>
    </location>
</feature>
<feature type="compositionally biased region" description="Polar residues" evidence="7">
    <location>
        <begin position="170"/>
        <end position="181"/>
    </location>
</feature>
<reference evidence="9" key="1">
    <citation type="submission" date="2020-07" db="EMBL/GenBank/DDBJ databases">
        <title>The High-quality genome of the commercially important snow crab, Chionoecetes opilio.</title>
        <authorList>
            <person name="Jeong J.-H."/>
            <person name="Ryu S."/>
        </authorList>
    </citation>
    <scope>NUCLEOTIDE SEQUENCE</scope>
    <source>
        <strain evidence="9">MADBK_172401_WGS</strain>
        <tissue evidence="9">Digestive gland</tissue>
    </source>
</reference>
<dbReference type="GO" id="GO:0007254">
    <property type="term" value="P:JNK cascade"/>
    <property type="evidence" value="ECO:0007669"/>
    <property type="project" value="TreeGrafter"/>
</dbReference>
<dbReference type="PANTHER" id="PTHR46716:SF1">
    <property type="entry name" value="MITOGEN-ACTIVATED PROTEIN KINASE KINASE KINASE 7"/>
    <property type="match status" value="1"/>
</dbReference>
<feature type="region of interest" description="Disordered" evidence="7">
    <location>
        <begin position="133"/>
        <end position="182"/>
    </location>
</feature>
<dbReference type="Gene3D" id="1.10.510.10">
    <property type="entry name" value="Transferase(Phosphotransferase) domain 1"/>
    <property type="match status" value="1"/>
</dbReference>
<dbReference type="InterPro" id="IPR000719">
    <property type="entry name" value="Prot_kinase_dom"/>
</dbReference>
<dbReference type="PANTHER" id="PTHR46716">
    <property type="entry name" value="MITOGEN-ACTIVATED PROTEIN KINASE KINASE KINASE 7"/>
    <property type="match status" value="1"/>
</dbReference>
<dbReference type="GO" id="GO:0043123">
    <property type="term" value="P:positive regulation of canonical NF-kappaB signal transduction"/>
    <property type="evidence" value="ECO:0007669"/>
    <property type="project" value="TreeGrafter"/>
</dbReference>
<dbReference type="InterPro" id="IPR001245">
    <property type="entry name" value="Ser-Thr/Tyr_kinase_cat_dom"/>
</dbReference>
<dbReference type="SUPFAM" id="SSF56112">
    <property type="entry name" value="Protein kinase-like (PK-like)"/>
    <property type="match status" value="1"/>
</dbReference>
<keyword evidence="2" id="KW-0723">Serine/threonine-protein kinase</keyword>
<dbReference type="GO" id="GO:0004709">
    <property type="term" value="F:MAP kinase kinase kinase activity"/>
    <property type="evidence" value="ECO:0007669"/>
    <property type="project" value="TreeGrafter"/>
</dbReference>
<dbReference type="GO" id="GO:0005524">
    <property type="term" value="F:ATP binding"/>
    <property type="evidence" value="ECO:0007669"/>
    <property type="project" value="UniProtKB-KW"/>
</dbReference>
<organism evidence="9 10">
    <name type="scientific">Chionoecetes opilio</name>
    <name type="common">Atlantic snow crab</name>
    <name type="synonym">Cancer opilio</name>
    <dbReference type="NCBI Taxonomy" id="41210"/>
    <lineage>
        <taxon>Eukaryota</taxon>
        <taxon>Metazoa</taxon>
        <taxon>Ecdysozoa</taxon>
        <taxon>Arthropoda</taxon>
        <taxon>Crustacea</taxon>
        <taxon>Multicrustacea</taxon>
        <taxon>Malacostraca</taxon>
        <taxon>Eumalacostraca</taxon>
        <taxon>Eucarida</taxon>
        <taxon>Decapoda</taxon>
        <taxon>Pleocyemata</taxon>
        <taxon>Brachyura</taxon>
        <taxon>Eubrachyura</taxon>
        <taxon>Majoidea</taxon>
        <taxon>Majidae</taxon>
        <taxon>Chionoecetes</taxon>
    </lineage>
</organism>
<comment type="caution">
    <text evidence="9">The sequence shown here is derived from an EMBL/GenBank/DDBJ whole genome shotgun (WGS) entry which is preliminary data.</text>
</comment>
<sequence length="220" mass="24981">MTKQPGNLRWMAPEIFTQCTQYSIKADVFSFGLCLWELLASELPFAHLKPAAAAADMAYRHSRPPLDLSFPMEVSVLLEKSWHKVPEERPDFEQIIEDLEALYKSQVSMMQDGSDHMSPCRRHQRHVCCNTCSSASPSGSATPPDPSQHISSELSGHVSALRSKWEQEASRGQTAFKSSHPTIEELRSQMNNNGYVEGNTYQYRIAPVFNKHRKQSLQHY</sequence>
<keyword evidence="10" id="KW-1185">Reference proteome</keyword>
<proteinExistence type="inferred from homology"/>
<keyword evidence="4" id="KW-0547">Nucleotide-binding</keyword>
<keyword evidence="5 9" id="KW-0418">Kinase</keyword>
<dbReference type="EMBL" id="JACEEZ010023645">
    <property type="protein sequence ID" value="KAG0711046.1"/>
    <property type="molecule type" value="Genomic_DNA"/>
</dbReference>
<evidence type="ECO:0000256" key="7">
    <source>
        <dbReference type="SAM" id="MobiDB-lite"/>
    </source>
</evidence>
<feature type="domain" description="Protein kinase" evidence="8">
    <location>
        <begin position="1"/>
        <end position="103"/>
    </location>
</feature>
<dbReference type="InterPro" id="IPR011009">
    <property type="entry name" value="Kinase-like_dom_sf"/>
</dbReference>
<dbReference type="AlphaFoldDB" id="A0A8J5CEC5"/>
<accession>A0A8J5CEC5</accession>
<evidence type="ECO:0000313" key="10">
    <source>
        <dbReference type="Proteomes" id="UP000770661"/>
    </source>
</evidence>
<dbReference type="Pfam" id="PF07714">
    <property type="entry name" value="PK_Tyr_Ser-Thr"/>
    <property type="match status" value="1"/>
</dbReference>
<dbReference type="OrthoDB" id="6338880at2759"/>
<evidence type="ECO:0000256" key="3">
    <source>
        <dbReference type="ARBA" id="ARBA00022679"/>
    </source>
</evidence>
<evidence type="ECO:0000256" key="1">
    <source>
        <dbReference type="ARBA" id="ARBA00006529"/>
    </source>
</evidence>
<evidence type="ECO:0000259" key="8">
    <source>
        <dbReference type="PROSITE" id="PS50011"/>
    </source>
</evidence>
<evidence type="ECO:0000256" key="2">
    <source>
        <dbReference type="ARBA" id="ARBA00022527"/>
    </source>
</evidence>
<protein>
    <submittedName>
        <fullName evidence="9">Serine/threonine-protein kinase TNNI3K</fullName>
    </submittedName>
</protein>
<dbReference type="PROSITE" id="PS50011">
    <property type="entry name" value="PROTEIN_KINASE_DOM"/>
    <property type="match status" value="1"/>
</dbReference>
<keyword evidence="6" id="KW-0067">ATP-binding</keyword>
<comment type="similarity">
    <text evidence="1">Belongs to the protein kinase superfamily. STE Ser/Thr protein kinase family. MAP kinase kinase kinase subfamily.</text>
</comment>
<dbReference type="Proteomes" id="UP000770661">
    <property type="component" value="Unassembled WGS sequence"/>
</dbReference>
<evidence type="ECO:0000313" key="9">
    <source>
        <dbReference type="EMBL" id="KAG0711046.1"/>
    </source>
</evidence>
<evidence type="ECO:0000256" key="5">
    <source>
        <dbReference type="ARBA" id="ARBA00022777"/>
    </source>
</evidence>
<keyword evidence="3" id="KW-0808">Transferase</keyword>
<gene>
    <name evidence="9" type="primary">Tnni3k</name>
    <name evidence="9" type="ORF">GWK47_021509</name>
</gene>
<name>A0A8J5CEC5_CHIOP</name>